<evidence type="ECO:0000313" key="1">
    <source>
        <dbReference type="EMBL" id="QTX32227.1"/>
    </source>
</evidence>
<accession>A0A9Q7AMD0</accession>
<dbReference type="Proteomes" id="UP000671879">
    <property type="component" value="Chromosome"/>
</dbReference>
<sequence>MESRVLRSLAVFLVLSVLGGVPSPARAEVRLFVDKVTVRVDDPALGQPSVLNDFYPRGHRTHTNMALVWNDRSVWVYDIRHHQWMAQEAFGPLAGLLSDELALAWERGRVAVYDSRERRWIVGESLPGAIKSPLLSRGMAALICEEGFVVYDPLLKAWQRADDFRVRDAELGDNLAVAWDERDVVLYDTTVHQWVLKEAVNPQAAIVEAYKVQIYSAEKVYVYDAMTHRWSDSPR</sequence>
<dbReference type="RefSeq" id="WP_274373445.1">
    <property type="nucleotide sequence ID" value="NZ_CP072943.1"/>
</dbReference>
<dbReference type="KEGG" id="aram:KAR29_13115"/>
<dbReference type="AlphaFoldDB" id="A0A9Q7AMD0"/>
<dbReference type="EMBL" id="CP072943">
    <property type="protein sequence ID" value="QTX32227.1"/>
    <property type="molecule type" value="Genomic_DNA"/>
</dbReference>
<gene>
    <name evidence="1" type="ORF">KAR29_13115</name>
</gene>
<dbReference type="SUPFAM" id="SSF50965">
    <property type="entry name" value="Galactose oxidase, central domain"/>
    <property type="match status" value="1"/>
</dbReference>
<organism evidence="1 2">
    <name type="scientific">Aminithiophilus ramosus</name>
    <dbReference type="NCBI Taxonomy" id="3029084"/>
    <lineage>
        <taxon>Bacteria</taxon>
        <taxon>Thermotogati</taxon>
        <taxon>Synergistota</taxon>
        <taxon>Synergistia</taxon>
        <taxon>Synergistales</taxon>
        <taxon>Aminithiophilaceae</taxon>
        <taxon>Aminithiophilus</taxon>
    </lineage>
</organism>
<reference evidence="2" key="1">
    <citation type="submission" date="2021-04" db="EMBL/GenBank/DDBJ databases">
        <title>A novel Synergistetes isolate from a pyrite-forming mixed culture.</title>
        <authorList>
            <person name="Bunk B."/>
            <person name="Sproer C."/>
            <person name="Spring S."/>
            <person name="Pester M."/>
        </authorList>
    </citation>
    <scope>NUCLEOTIDE SEQUENCE [LARGE SCALE GENOMIC DNA]</scope>
    <source>
        <strain evidence="2">J.5.4.2-T.3.5.2</strain>
    </source>
</reference>
<proteinExistence type="predicted"/>
<name>A0A9Q7AMD0_9BACT</name>
<evidence type="ECO:0000313" key="2">
    <source>
        <dbReference type="Proteomes" id="UP000671879"/>
    </source>
</evidence>
<protein>
    <submittedName>
        <fullName evidence="1">Uncharacterized protein</fullName>
    </submittedName>
</protein>
<dbReference type="InterPro" id="IPR011043">
    <property type="entry name" value="Gal_Oxase/kelch_b-propeller"/>
</dbReference>
<keyword evidence="2" id="KW-1185">Reference proteome</keyword>